<evidence type="ECO:0000313" key="1">
    <source>
        <dbReference type="EMBL" id="KAJ4434407.1"/>
    </source>
</evidence>
<organism evidence="1 2">
    <name type="scientific">Periplaneta americana</name>
    <name type="common">American cockroach</name>
    <name type="synonym">Blatta americana</name>
    <dbReference type="NCBI Taxonomy" id="6978"/>
    <lineage>
        <taxon>Eukaryota</taxon>
        <taxon>Metazoa</taxon>
        <taxon>Ecdysozoa</taxon>
        <taxon>Arthropoda</taxon>
        <taxon>Hexapoda</taxon>
        <taxon>Insecta</taxon>
        <taxon>Pterygota</taxon>
        <taxon>Neoptera</taxon>
        <taxon>Polyneoptera</taxon>
        <taxon>Dictyoptera</taxon>
        <taxon>Blattodea</taxon>
        <taxon>Blattoidea</taxon>
        <taxon>Blattidae</taxon>
        <taxon>Blattinae</taxon>
        <taxon>Periplaneta</taxon>
    </lineage>
</organism>
<keyword evidence="2" id="KW-1185">Reference proteome</keyword>
<protein>
    <submittedName>
        <fullName evidence="1">Uncharacterized protein</fullName>
    </submittedName>
</protein>
<reference evidence="1 2" key="1">
    <citation type="journal article" date="2022" name="Allergy">
        <title>Genome assembly and annotation of Periplaneta americana reveal a comprehensive cockroach allergen profile.</title>
        <authorList>
            <person name="Wang L."/>
            <person name="Xiong Q."/>
            <person name="Saelim N."/>
            <person name="Wang L."/>
            <person name="Nong W."/>
            <person name="Wan A.T."/>
            <person name="Shi M."/>
            <person name="Liu X."/>
            <person name="Cao Q."/>
            <person name="Hui J.H.L."/>
            <person name="Sookrung N."/>
            <person name="Leung T.F."/>
            <person name="Tungtrongchitr A."/>
            <person name="Tsui S.K.W."/>
        </authorList>
    </citation>
    <scope>NUCLEOTIDE SEQUENCE [LARGE SCALE GENOMIC DNA]</scope>
    <source>
        <strain evidence="1">PWHHKU_190912</strain>
    </source>
</reference>
<name>A0ABQ8SL69_PERAM</name>
<evidence type="ECO:0000313" key="2">
    <source>
        <dbReference type="Proteomes" id="UP001148838"/>
    </source>
</evidence>
<proteinExistence type="predicted"/>
<sequence>MEFVKLTDEIRNEAVIEKVGEERMMLKLIRKKKKKETGWITGREETAYLRLHWKE</sequence>
<accession>A0ABQ8SL69</accession>
<dbReference type="EMBL" id="JAJSOF020000025">
    <property type="protein sequence ID" value="KAJ4434407.1"/>
    <property type="molecule type" value="Genomic_DNA"/>
</dbReference>
<dbReference type="Proteomes" id="UP001148838">
    <property type="component" value="Unassembled WGS sequence"/>
</dbReference>
<gene>
    <name evidence="1" type="ORF">ANN_22968</name>
</gene>
<comment type="caution">
    <text evidence="1">The sequence shown here is derived from an EMBL/GenBank/DDBJ whole genome shotgun (WGS) entry which is preliminary data.</text>
</comment>